<gene>
    <name evidence="2" type="ORF">BDK89_2986</name>
</gene>
<dbReference type="EMBL" id="SOAU01000001">
    <property type="protein sequence ID" value="TDT17378.1"/>
    <property type="molecule type" value="Genomic_DNA"/>
</dbReference>
<evidence type="ECO:0000313" key="3">
    <source>
        <dbReference type="Proteomes" id="UP000294558"/>
    </source>
</evidence>
<reference evidence="2 3" key="1">
    <citation type="submission" date="2019-03" db="EMBL/GenBank/DDBJ databases">
        <title>Sequencing the genomes of 1000 actinobacteria strains.</title>
        <authorList>
            <person name="Klenk H.-P."/>
        </authorList>
    </citation>
    <scope>NUCLEOTIDE SEQUENCE [LARGE SCALE GENOMIC DNA]</scope>
    <source>
        <strain evidence="2 3">DSM 18936</strain>
    </source>
</reference>
<evidence type="ECO:0000256" key="1">
    <source>
        <dbReference type="SAM" id="Phobius"/>
    </source>
</evidence>
<organism evidence="2 3">
    <name type="scientific">Ilumatobacter fluminis</name>
    <dbReference type="NCBI Taxonomy" id="467091"/>
    <lineage>
        <taxon>Bacteria</taxon>
        <taxon>Bacillati</taxon>
        <taxon>Actinomycetota</taxon>
        <taxon>Acidimicrobiia</taxon>
        <taxon>Acidimicrobiales</taxon>
        <taxon>Ilumatobacteraceae</taxon>
        <taxon>Ilumatobacter</taxon>
    </lineage>
</organism>
<keyword evidence="1" id="KW-0812">Transmembrane</keyword>
<keyword evidence="3" id="KW-1185">Reference proteome</keyword>
<sequence length="191" mass="20962">MTTLLTGTNEHIHRLDGRTGQSEAMRFFNATRSPSDDGELARLRQLFLQFCGAFALIGVVAFMLGNDEQRWDPAISVGLIVIVGLASLLGDRFVARRLDCTSDGSLVDSYRSRFFLRVAIAEIPALAAFGLSVGAAPWWVYFVGLPFSAFSLVRLAPIARNVERDEQLLRARGCHRPLGQLLGVEQPGLIS</sequence>
<protein>
    <submittedName>
        <fullName evidence="2">Uncharacterized protein</fullName>
    </submittedName>
</protein>
<evidence type="ECO:0000313" key="2">
    <source>
        <dbReference type="EMBL" id="TDT17378.1"/>
    </source>
</evidence>
<name>A0A4V3EJJ7_9ACTN</name>
<feature type="transmembrane region" description="Helical" evidence="1">
    <location>
        <begin position="138"/>
        <end position="156"/>
    </location>
</feature>
<dbReference type="RefSeq" id="WP_133869670.1">
    <property type="nucleotide sequence ID" value="NZ_SOAU01000001.1"/>
</dbReference>
<comment type="caution">
    <text evidence="2">The sequence shown here is derived from an EMBL/GenBank/DDBJ whole genome shotgun (WGS) entry which is preliminary data.</text>
</comment>
<dbReference type="Proteomes" id="UP000294558">
    <property type="component" value="Unassembled WGS sequence"/>
</dbReference>
<dbReference type="AlphaFoldDB" id="A0A4V3EJJ7"/>
<proteinExistence type="predicted"/>
<keyword evidence="1" id="KW-0472">Membrane</keyword>
<accession>A0A4V3EJJ7</accession>
<feature type="transmembrane region" description="Helical" evidence="1">
    <location>
        <begin position="114"/>
        <end position="132"/>
    </location>
</feature>
<feature type="transmembrane region" description="Helical" evidence="1">
    <location>
        <begin position="71"/>
        <end position="94"/>
    </location>
</feature>
<feature type="transmembrane region" description="Helical" evidence="1">
    <location>
        <begin position="46"/>
        <end position="65"/>
    </location>
</feature>
<keyword evidence="1" id="KW-1133">Transmembrane helix</keyword>